<dbReference type="Gene3D" id="3.50.50.60">
    <property type="entry name" value="FAD/NAD(P)-binding domain"/>
    <property type="match status" value="1"/>
</dbReference>
<name>A0A512NBQ3_9HYPH</name>
<evidence type="ECO:0008006" key="3">
    <source>
        <dbReference type="Google" id="ProtNLM"/>
    </source>
</evidence>
<organism evidence="1 2">
    <name type="scientific">Reyranella soli</name>
    <dbReference type="NCBI Taxonomy" id="1230389"/>
    <lineage>
        <taxon>Bacteria</taxon>
        <taxon>Pseudomonadati</taxon>
        <taxon>Pseudomonadota</taxon>
        <taxon>Alphaproteobacteria</taxon>
        <taxon>Hyphomicrobiales</taxon>
        <taxon>Reyranellaceae</taxon>
        <taxon>Reyranella</taxon>
    </lineage>
</organism>
<dbReference type="InterPro" id="IPR036188">
    <property type="entry name" value="FAD/NAD-bd_sf"/>
</dbReference>
<protein>
    <recommendedName>
        <fullName evidence="3">FAD/NAD(P)-binding domain-containing protein</fullName>
    </recommendedName>
</protein>
<dbReference type="EMBL" id="BKAJ01000065">
    <property type="protein sequence ID" value="GEP56372.1"/>
    <property type="molecule type" value="Genomic_DNA"/>
</dbReference>
<gene>
    <name evidence="1" type="ORF">RSO01_35380</name>
</gene>
<evidence type="ECO:0000313" key="1">
    <source>
        <dbReference type="EMBL" id="GEP56372.1"/>
    </source>
</evidence>
<dbReference type="PRINTS" id="PR00411">
    <property type="entry name" value="PNDRDTASEI"/>
</dbReference>
<dbReference type="Proteomes" id="UP000321058">
    <property type="component" value="Unassembled WGS sequence"/>
</dbReference>
<proteinExistence type="predicted"/>
<reference evidence="1 2" key="1">
    <citation type="submission" date="2019-07" db="EMBL/GenBank/DDBJ databases">
        <title>Whole genome shotgun sequence of Reyranella soli NBRC 108950.</title>
        <authorList>
            <person name="Hosoyama A."/>
            <person name="Uohara A."/>
            <person name="Ohji S."/>
            <person name="Ichikawa N."/>
        </authorList>
    </citation>
    <scope>NUCLEOTIDE SEQUENCE [LARGE SCALE GENOMIC DNA]</scope>
    <source>
        <strain evidence="1 2">NBRC 108950</strain>
    </source>
</reference>
<accession>A0A512NBQ3</accession>
<dbReference type="RefSeq" id="WP_147150442.1">
    <property type="nucleotide sequence ID" value="NZ_BKAJ01000065.1"/>
</dbReference>
<dbReference type="OrthoDB" id="9768668at2"/>
<evidence type="ECO:0000313" key="2">
    <source>
        <dbReference type="Proteomes" id="UP000321058"/>
    </source>
</evidence>
<dbReference type="PRINTS" id="PR00368">
    <property type="entry name" value="FADPNR"/>
</dbReference>
<dbReference type="SUPFAM" id="SSF51905">
    <property type="entry name" value="FAD/NAD(P)-binding domain"/>
    <property type="match status" value="1"/>
</dbReference>
<keyword evidence="2" id="KW-1185">Reference proteome</keyword>
<comment type="caution">
    <text evidence="1">The sequence shown here is derived from an EMBL/GenBank/DDBJ whole genome shotgun (WGS) entry which is preliminary data.</text>
</comment>
<sequence>MLSSVIIGGGPGGLGPIIWAAQHGLLPEWLDRGIAVIERQAQLGGTLGRFGIHSDSLGGSYLECLEAAGLPAELRPLRDEPVAHEMAHYRDSFPPLVLVDRYMRRIGIALAAMLAERSALHLCTEASAIHLRPDGSVEVEITGPDGRESVLAARSAVVALGGRQRWMQGELRPGLALASCAMRHVMPSDRALSAAGLEEADRILAEAGQRPILILGGSHSAYSVAGAFLGLPGAERLTKGQIVILQRREPRIFYPDRQAALDDLYEVAPGDICPRTQRVNRMGGLRGFGREMWRQIARRPGTPAEPRVVTLNMQRLSDGELRAMIAEAALVVPSFGYRSAMLPVFDTDGRRLTLNAELGGNAVGEQSRLLLSDGSSLPNLFGIGLGTGYKLPTSMGGEPNFDGQANSLWLYHNDIGAIIYRAIHELERKTASAAAVAA</sequence>
<dbReference type="AlphaFoldDB" id="A0A512NBQ3"/>